<organism evidence="18 19">
    <name type="scientific">Oxalicibacterium faecigallinarum</name>
    <dbReference type="NCBI Taxonomy" id="573741"/>
    <lineage>
        <taxon>Bacteria</taxon>
        <taxon>Pseudomonadati</taxon>
        <taxon>Pseudomonadota</taxon>
        <taxon>Betaproteobacteria</taxon>
        <taxon>Burkholderiales</taxon>
        <taxon>Oxalobacteraceae</taxon>
        <taxon>Oxalicibacterium</taxon>
    </lineage>
</organism>
<evidence type="ECO:0000313" key="19">
    <source>
        <dbReference type="Proteomes" id="UP000642180"/>
    </source>
</evidence>
<evidence type="ECO:0000256" key="8">
    <source>
        <dbReference type="ARBA" id="ARBA00022842"/>
    </source>
</evidence>
<dbReference type="GO" id="GO:0000287">
    <property type="term" value="F:magnesium ion binding"/>
    <property type="evidence" value="ECO:0007669"/>
    <property type="project" value="UniProtKB-UniRule"/>
</dbReference>
<evidence type="ECO:0000259" key="16">
    <source>
        <dbReference type="SMART" id="SM01192"/>
    </source>
</evidence>
<dbReference type="SUPFAM" id="SSF54826">
    <property type="entry name" value="Enolase N-terminal domain-like"/>
    <property type="match status" value="1"/>
</dbReference>
<dbReference type="GO" id="GO:0004634">
    <property type="term" value="F:phosphopyruvate hydratase activity"/>
    <property type="evidence" value="ECO:0007669"/>
    <property type="project" value="UniProtKB-UniRule"/>
</dbReference>
<dbReference type="NCBIfam" id="TIGR01060">
    <property type="entry name" value="eno"/>
    <property type="match status" value="1"/>
</dbReference>
<dbReference type="GO" id="GO:0000015">
    <property type="term" value="C:phosphopyruvate hydratase complex"/>
    <property type="evidence" value="ECO:0007669"/>
    <property type="project" value="InterPro"/>
</dbReference>
<comment type="similarity">
    <text evidence="2 12">Belongs to the enolase family.</text>
</comment>
<feature type="domain" description="Enolase N-terminal" evidence="17">
    <location>
        <begin position="4"/>
        <end position="134"/>
    </location>
</feature>
<dbReference type="SMART" id="SM01193">
    <property type="entry name" value="Enolase_N"/>
    <property type="match status" value="1"/>
</dbReference>
<feature type="active site" description="Proton donor" evidence="12 13">
    <location>
        <position position="205"/>
    </location>
</feature>
<keyword evidence="6 12" id="KW-0964">Secreted</keyword>
<dbReference type="Pfam" id="PF00113">
    <property type="entry name" value="Enolase_C"/>
    <property type="match status" value="1"/>
</dbReference>
<dbReference type="InterPro" id="IPR020809">
    <property type="entry name" value="Enolase_CS"/>
</dbReference>
<reference evidence="19" key="1">
    <citation type="journal article" date="2019" name="Int. J. Syst. Evol. Microbiol.">
        <title>The Global Catalogue of Microorganisms (GCM) 10K type strain sequencing project: providing services to taxonomists for standard genome sequencing and annotation.</title>
        <authorList>
            <consortium name="The Broad Institute Genomics Platform"/>
            <consortium name="The Broad Institute Genome Sequencing Center for Infectious Disease"/>
            <person name="Wu L."/>
            <person name="Ma J."/>
        </authorList>
    </citation>
    <scope>NUCLEOTIDE SEQUENCE [LARGE SCALE GENOMIC DNA]</scope>
    <source>
        <strain evidence="19">CCM 2767</strain>
    </source>
</reference>
<evidence type="ECO:0000256" key="10">
    <source>
        <dbReference type="ARBA" id="ARBA00023239"/>
    </source>
</evidence>
<dbReference type="PROSITE" id="PS00164">
    <property type="entry name" value="ENOLASE"/>
    <property type="match status" value="1"/>
</dbReference>
<feature type="binding site" evidence="12 15">
    <location>
        <position position="312"/>
    </location>
    <ligand>
        <name>Mg(2+)</name>
        <dbReference type="ChEBI" id="CHEBI:18420"/>
    </ligand>
</feature>
<sequence length="427" mass="45888">MSAIVDIIGREVIDSRGNPTVECDVLLESGVMGRAAVPSGASTGSREAIELRDGDKSRYFGKGVLKACENINTEISEAIMGLDANEQAFLDRTLIDLDGTENKERLGANATLAVSMAVAKAAAEEAGLPLYRYFGGSGAMQMPVPMMNVINGGAHANNTLDLQEFMIIPVGAPSFREAIRYGAEVFHTLKKIINDKGLSTAVGDEGGFAPSVENHEAAIKLILQAIEQAGYEPGKQIALGLDCAASEFYKNGKYELHGEGLTLSSNDFTNLLGTWCDKYPIISIEDGMAENDWEGWATLTAALGKKVQLVGDDLFVTNTKILREGIQKNIANSILIKINQIGTLTETFAAIEMAKRAGYTAVISHRSGETEDSTIADIAVGTNALQIKTGSMSRSDRMAKYNQLLRIEEDLGDIASYPGRDAFYNLK</sequence>
<keyword evidence="9 12" id="KW-0324">Glycolysis</keyword>
<comment type="subcellular location">
    <subcellularLocation>
        <location evidence="12">Cytoplasm</location>
    </subcellularLocation>
    <subcellularLocation>
        <location evidence="12">Secreted</location>
    </subcellularLocation>
    <subcellularLocation>
        <location evidence="12">Cell surface</location>
    </subcellularLocation>
    <text evidence="12">Fractions of enolase are present in both the cytoplasm and on the cell surface.</text>
</comment>
<protein>
    <recommendedName>
        <fullName evidence="4 12">Enolase</fullName>
        <ecNumber evidence="3 12">4.2.1.11</ecNumber>
    </recommendedName>
    <alternativeName>
        <fullName evidence="12">2-phospho-D-glycerate hydro-lyase</fullName>
    </alternativeName>
    <alternativeName>
        <fullName evidence="12">2-phosphoglycerate dehydratase</fullName>
    </alternativeName>
</protein>
<dbReference type="EMBL" id="BMDI01000001">
    <property type="protein sequence ID" value="GGI17742.1"/>
    <property type="molecule type" value="Genomic_DNA"/>
</dbReference>
<comment type="caution">
    <text evidence="18">The sequence shown here is derived from an EMBL/GenBank/DDBJ whole genome shotgun (WGS) entry which is preliminary data.</text>
</comment>
<proteinExistence type="inferred from homology"/>
<dbReference type="CDD" id="cd03313">
    <property type="entry name" value="enolase"/>
    <property type="match status" value="1"/>
</dbReference>
<keyword evidence="7 12" id="KW-0479">Metal-binding</keyword>
<dbReference type="EC" id="4.2.1.11" evidence="3 12"/>
<dbReference type="PRINTS" id="PR00148">
    <property type="entry name" value="ENOLASE"/>
</dbReference>
<comment type="pathway">
    <text evidence="1 12">Carbohydrate degradation; glycolysis; pyruvate from D-glyceraldehyde 3-phosphate: step 4/5.</text>
</comment>
<evidence type="ECO:0000256" key="13">
    <source>
        <dbReference type="PIRSR" id="PIRSR001400-1"/>
    </source>
</evidence>
<dbReference type="PANTHER" id="PTHR11902:SF1">
    <property type="entry name" value="ENOLASE"/>
    <property type="match status" value="1"/>
</dbReference>
<dbReference type="PANTHER" id="PTHR11902">
    <property type="entry name" value="ENOLASE"/>
    <property type="match status" value="1"/>
</dbReference>
<feature type="binding site" evidence="12">
    <location>
        <position position="366"/>
    </location>
    <ligand>
        <name>(2R)-2-phosphoglycerate</name>
        <dbReference type="ChEBI" id="CHEBI:58289"/>
    </ligand>
</feature>
<dbReference type="GO" id="GO:0006096">
    <property type="term" value="P:glycolytic process"/>
    <property type="evidence" value="ECO:0007669"/>
    <property type="project" value="UniProtKB-UniRule"/>
</dbReference>
<dbReference type="SMART" id="SM01192">
    <property type="entry name" value="Enolase_C"/>
    <property type="match status" value="1"/>
</dbReference>
<evidence type="ECO:0000256" key="7">
    <source>
        <dbReference type="ARBA" id="ARBA00022723"/>
    </source>
</evidence>
<keyword evidence="8 12" id="KW-0460">Magnesium</keyword>
<keyword evidence="5 12" id="KW-0963">Cytoplasm</keyword>
<feature type="binding site" evidence="14">
    <location>
        <position position="155"/>
    </location>
    <ligand>
        <name>substrate</name>
    </ligand>
</feature>
<feature type="binding site" evidence="14">
    <location>
        <position position="388"/>
    </location>
    <ligand>
        <name>substrate</name>
    </ligand>
</feature>
<feature type="active site" description="Proton acceptor" evidence="12 13">
    <location>
        <position position="337"/>
    </location>
</feature>
<dbReference type="SFLD" id="SFLDF00002">
    <property type="entry name" value="enolase"/>
    <property type="match status" value="1"/>
</dbReference>
<dbReference type="InterPro" id="IPR036849">
    <property type="entry name" value="Enolase-like_C_sf"/>
</dbReference>
<feature type="binding site" evidence="12">
    <location>
        <position position="388"/>
    </location>
    <ligand>
        <name>(2R)-2-phosphoglycerate</name>
        <dbReference type="ChEBI" id="CHEBI:58289"/>
    </ligand>
</feature>
<evidence type="ECO:0000256" key="15">
    <source>
        <dbReference type="PIRSR" id="PIRSR001400-3"/>
    </source>
</evidence>
<feature type="binding site" evidence="14">
    <location>
        <position position="164"/>
    </location>
    <ligand>
        <name>substrate</name>
    </ligand>
</feature>
<dbReference type="SFLD" id="SFLDS00001">
    <property type="entry name" value="Enolase"/>
    <property type="match status" value="1"/>
</dbReference>
<evidence type="ECO:0000256" key="9">
    <source>
        <dbReference type="ARBA" id="ARBA00023152"/>
    </source>
</evidence>
<dbReference type="AlphaFoldDB" id="A0A8J3AN25"/>
<evidence type="ECO:0000256" key="1">
    <source>
        <dbReference type="ARBA" id="ARBA00005031"/>
    </source>
</evidence>
<evidence type="ECO:0000256" key="6">
    <source>
        <dbReference type="ARBA" id="ARBA00022525"/>
    </source>
</evidence>
<evidence type="ECO:0000256" key="3">
    <source>
        <dbReference type="ARBA" id="ARBA00012058"/>
    </source>
</evidence>
<feature type="binding site" evidence="12">
    <location>
        <position position="367"/>
    </location>
    <ligand>
        <name>(2R)-2-phosphoglycerate</name>
        <dbReference type="ChEBI" id="CHEBI:58289"/>
    </ligand>
</feature>
<dbReference type="PIRSF" id="PIRSF001400">
    <property type="entry name" value="Enolase"/>
    <property type="match status" value="1"/>
</dbReference>
<dbReference type="Gene3D" id="3.30.390.10">
    <property type="entry name" value="Enolase-like, N-terminal domain"/>
    <property type="match status" value="1"/>
</dbReference>
<evidence type="ECO:0000256" key="2">
    <source>
        <dbReference type="ARBA" id="ARBA00009604"/>
    </source>
</evidence>
<dbReference type="InterPro" id="IPR020810">
    <property type="entry name" value="Enolase_C"/>
</dbReference>
<dbReference type="UniPathway" id="UPA00109">
    <property type="reaction ID" value="UER00187"/>
</dbReference>
<feature type="binding site" evidence="12 15">
    <location>
        <position position="285"/>
    </location>
    <ligand>
        <name>Mg(2+)</name>
        <dbReference type="ChEBI" id="CHEBI:18420"/>
    </ligand>
</feature>
<feature type="binding site" evidence="14">
    <location>
        <begin position="364"/>
        <end position="367"/>
    </location>
    <ligand>
        <name>substrate</name>
    </ligand>
</feature>
<dbReference type="Pfam" id="PF03952">
    <property type="entry name" value="Enolase_N"/>
    <property type="match status" value="1"/>
</dbReference>
<dbReference type="FunFam" id="3.20.20.120:FF:000001">
    <property type="entry name" value="Enolase"/>
    <property type="match status" value="1"/>
</dbReference>
<keyword evidence="19" id="KW-1185">Reference proteome</keyword>
<comment type="cofactor">
    <cofactor evidence="12">
        <name>Mg(2+)</name>
        <dbReference type="ChEBI" id="CHEBI:18420"/>
    </cofactor>
    <text evidence="12">Binds a second Mg(2+) ion via substrate during catalysis.</text>
</comment>
<keyword evidence="10 12" id="KW-0456">Lyase</keyword>
<accession>A0A8J3AN25</accession>
<comment type="catalytic activity">
    <reaction evidence="12">
        <text>(2R)-2-phosphoglycerate = phosphoenolpyruvate + H2O</text>
        <dbReference type="Rhea" id="RHEA:10164"/>
        <dbReference type="ChEBI" id="CHEBI:15377"/>
        <dbReference type="ChEBI" id="CHEBI:58289"/>
        <dbReference type="ChEBI" id="CHEBI:58702"/>
        <dbReference type="EC" id="4.2.1.11"/>
    </reaction>
</comment>
<dbReference type="SUPFAM" id="SSF51604">
    <property type="entry name" value="Enolase C-terminal domain-like"/>
    <property type="match status" value="1"/>
</dbReference>
<dbReference type="InterPro" id="IPR020811">
    <property type="entry name" value="Enolase_N"/>
</dbReference>
<dbReference type="Proteomes" id="UP000642180">
    <property type="component" value="Unassembled WGS sequence"/>
</dbReference>
<dbReference type="SFLD" id="SFLDG00178">
    <property type="entry name" value="enolase"/>
    <property type="match status" value="1"/>
</dbReference>
<name>A0A8J3AN25_9BURK</name>
<dbReference type="HAMAP" id="MF_00318">
    <property type="entry name" value="Enolase"/>
    <property type="match status" value="1"/>
</dbReference>
<evidence type="ECO:0000313" key="18">
    <source>
        <dbReference type="EMBL" id="GGI17742.1"/>
    </source>
</evidence>
<dbReference type="GO" id="GO:0009986">
    <property type="term" value="C:cell surface"/>
    <property type="evidence" value="ECO:0007669"/>
    <property type="project" value="UniProtKB-SubCell"/>
</dbReference>
<dbReference type="Gene3D" id="3.20.20.120">
    <property type="entry name" value="Enolase-like C-terminal domain"/>
    <property type="match status" value="1"/>
</dbReference>
<feature type="binding site" evidence="14">
    <location>
        <position position="285"/>
    </location>
    <ligand>
        <name>substrate</name>
    </ligand>
</feature>
<comment type="cofactor">
    <cofactor evidence="15">
        <name>Mg(2+)</name>
        <dbReference type="ChEBI" id="CHEBI:18420"/>
    </cofactor>
    <text evidence="15">Mg(2+) is required for catalysis and for stabilizing the dimer.</text>
</comment>
<dbReference type="GO" id="GO:0005576">
    <property type="term" value="C:extracellular region"/>
    <property type="evidence" value="ECO:0007669"/>
    <property type="project" value="UniProtKB-SubCell"/>
</dbReference>
<feature type="binding site" evidence="12 15">
    <location>
        <position position="242"/>
    </location>
    <ligand>
        <name>Mg(2+)</name>
        <dbReference type="ChEBI" id="CHEBI:18420"/>
    </ligand>
</feature>
<evidence type="ECO:0000256" key="4">
    <source>
        <dbReference type="ARBA" id="ARBA00017068"/>
    </source>
</evidence>
<dbReference type="FunFam" id="3.30.390.10:FF:000001">
    <property type="entry name" value="Enolase"/>
    <property type="match status" value="1"/>
</dbReference>
<evidence type="ECO:0000256" key="5">
    <source>
        <dbReference type="ARBA" id="ARBA00022490"/>
    </source>
</evidence>
<gene>
    <name evidence="12 18" type="primary">eno</name>
    <name evidence="18" type="ORF">GCM10008066_10500</name>
</gene>
<comment type="function">
    <text evidence="11 12">Catalyzes the reversible conversion of 2-phosphoglycerate (2-PG) into phosphoenolpyruvate (PEP). It is essential for the degradation of carbohydrates via glycolysis.</text>
</comment>
<evidence type="ECO:0000256" key="11">
    <source>
        <dbReference type="ARBA" id="ARBA00045763"/>
    </source>
</evidence>
<dbReference type="InterPro" id="IPR000941">
    <property type="entry name" value="Enolase"/>
</dbReference>
<dbReference type="RefSeq" id="WP_188380209.1">
    <property type="nucleotide sequence ID" value="NZ_BMDI01000001.1"/>
</dbReference>
<feature type="binding site" evidence="12">
    <location>
        <position position="337"/>
    </location>
    <ligand>
        <name>(2R)-2-phosphoglycerate</name>
        <dbReference type="ChEBI" id="CHEBI:58289"/>
    </ligand>
</feature>
<feature type="binding site" evidence="14">
    <location>
        <position position="312"/>
    </location>
    <ligand>
        <name>substrate</name>
    </ligand>
</feature>
<evidence type="ECO:0000259" key="17">
    <source>
        <dbReference type="SMART" id="SM01193"/>
    </source>
</evidence>
<feature type="binding site" evidence="12">
    <location>
        <position position="163"/>
    </location>
    <ligand>
        <name>(2R)-2-phosphoglycerate</name>
        <dbReference type="ChEBI" id="CHEBI:58289"/>
    </ligand>
</feature>
<evidence type="ECO:0000256" key="14">
    <source>
        <dbReference type="PIRSR" id="PIRSR001400-2"/>
    </source>
</evidence>
<feature type="domain" description="Enolase C-terminal TIM barrel" evidence="16">
    <location>
        <begin position="139"/>
        <end position="425"/>
    </location>
</feature>
<evidence type="ECO:0000256" key="12">
    <source>
        <dbReference type="HAMAP-Rule" id="MF_00318"/>
    </source>
</evidence>
<dbReference type="InterPro" id="IPR029017">
    <property type="entry name" value="Enolase-like_N"/>
</dbReference>